<keyword evidence="4 9" id="KW-0812">Transmembrane</keyword>
<dbReference type="PANTHER" id="PTHR42643">
    <property type="entry name" value="IONOTROPIC RECEPTOR 20A-RELATED"/>
    <property type="match status" value="1"/>
</dbReference>
<feature type="chain" id="PRO_5045590135" description="Ionotropic glutamate receptor C-terminal domain-containing protein" evidence="10">
    <location>
        <begin position="19"/>
        <end position="480"/>
    </location>
</feature>
<keyword evidence="3" id="KW-1003">Cell membrane</keyword>
<evidence type="ECO:0000256" key="8">
    <source>
        <dbReference type="ARBA" id="ARBA00023180"/>
    </source>
</evidence>
<dbReference type="EMBL" id="AP028916">
    <property type="protein sequence ID" value="BES97628.1"/>
    <property type="molecule type" value="Genomic_DNA"/>
</dbReference>
<evidence type="ECO:0000313" key="13">
    <source>
        <dbReference type="Proteomes" id="UP001307889"/>
    </source>
</evidence>
<evidence type="ECO:0000256" key="6">
    <source>
        <dbReference type="ARBA" id="ARBA00023136"/>
    </source>
</evidence>
<evidence type="ECO:0000256" key="5">
    <source>
        <dbReference type="ARBA" id="ARBA00022989"/>
    </source>
</evidence>
<evidence type="ECO:0000256" key="7">
    <source>
        <dbReference type="ARBA" id="ARBA00023170"/>
    </source>
</evidence>
<feature type="transmembrane region" description="Helical" evidence="9">
    <location>
        <begin position="444"/>
        <end position="465"/>
    </location>
</feature>
<dbReference type="Pfam" id="PF00060">
    <property type="entry name" value="Lig_chan"/>
    <property type="match status" value="1"/>
</dbReference>
<feature type="signal peptide" evidence="10">
    <location>
        <begin position="1"/>
        <end position="18"/>
    </location>
</feature>
<sequence>MMSSIFIISIIVSASVNASFVSKTDRLVNDLIVRSGNHKIRRNEKCIRFSTGGCDIHSEVFRNGTDIDNDFAGVDWEVFRKITKLMNISIRYVPPSNDTLLGELDENSTPSPTWRGGLLGNLANDLADIAFCGLWIETRKIRGGLQMSKPFQQVCIKYAVPRPGLSNDWSLTINPFRPYVFLGLMISVILVGSTTFIINNMKTVFEPSQIQDFRSWSFCVFTAWGMLVHGNAPQSSPKLGSVRRIIIVWAVVIVIFDCSFSSQLITRLTKLPYEKKPAGIKDLVDLGYEGPYVVDYPWDGILPVEEKYSAEWIKRTDFMTDFNKYVDRLRTKPKQTILGTMYNKNTFVPATTAPIPGDILAKYETMNHCLATVYEGYAFRPGSPFNYKFDRYITLFAEFGLISREMRKTREKLSTKQPVLSQMTMTSSNTVALSPLSLRQLRGIFIAFAVGQMLATLCFFLEVFLNARRKVILKKLNFHR</sequence>
<dbReference type="Proteomes" id="UP001307889">
    <property type="component" value="Chromosome 8"/>
</dbReference>
<accession>A0ABN7B074</accession>
<evidence type="ECO:0000259" key="11">
    <source>
        <dbReference type="Pfam" id="PF00060"/>
    </source>
</evidence>
<dbReference type="SUPFAM" id="SSF53850">
    <property type="entry name" value="Periplasmic binding protein-like II"/>
    <property type="match status" value="1"/>
</dbReference>
<organism evidence="12 13">
    <name type="scientific">Nesidiocoris tenuis</name>
    <dbReference type="NCBI Taxonomy" id="355587"/>
    <lineage>
        <taxon>Eukaryota</taxon>
        <taxon>Metazoa</taxon>
        <taxon>Ecdysozoa</taxon>
        <taxon>Arthropoda</taxon>
        <taxon>Hexapoda</taxon>
        <taxon>Insecta</taxon>
        <taxon>Pterygota</taxon>
        <taxon>Neoptera</taxon>
        <taxon>Paraneoptera</taxon>
        <taxon>Hemiptera</taxon>
        <taxon>Heteroptera</taxon>
        <taxon>Panheteroptera</taxon>
        <taxon>Cimicomorpha</taxon>
        <taxon>Miridae</taxon>
        <taxon>Dicyphina</taxon>
        <taxon>Nesidiocoris</taxon>
    </lineage>
</organism>
<keyword evidence="13" id="KW-1185">Reference proteome</keyword>
<dbReference type="PANTHER" id="PTHR42643:SF24">
    <property type="entry name" value="IONOTROPIC RECEPTOR 60A"/>
    <property type="match status" value="1"/>
</dbReference>
<evidence type="ECO:0000256" key="4">
    <source>
        <dbReference type="ARBA" id="ARBA00022692"/>
    </source>
</evidence>
<evidence type="ECO:0000256" key="9">
    <source>
        <dbReference type="SAM" id="Phobius"/>
    </source>
</evidence>
<keyword evidence="6 9" id="KW-0472">Membrane</keyword>
<feature type="transmembrane region" description="Helical" evidence="9">
    <location>
        <begin position="179"/>
        <end position="201"/>
    </location>
</feature>
<feature type="transmembrane region" description="Helical" evidence="9">
    <location>
        <begin position="244"/>
        <end position="266"/>
    </location>
</feature>
<dbReference type="InterPro" id="IPR052192">
    <property type="entry name" value="Insect_Ionotropic_Sensory_Rcpt"/>
</dbReference>
<evidence type="ECO:0000256" key="2">
    <source>
        <dbReference type="ARBA" id="ARBA00008685"/>
    </source>
</evidence>
<dbReference type="Gene3D" id="3.40.190.10">
    <property type="entry name" value="Periplasmic binding protein-like II"/>
    <property type="match status" value="1"/>
</dbReference>
<reference evidence="12 13" key="1">
    <citation type="submission" date="2023-09" db="EMBL/GenBank/DDBJ databases">
        <title>Nesidiocoris tenuis whole genome shotgun sequence.</title>
        <authorList>
            <person name="Shibata T."/>
            <person name="Shimoda M."/>
            <person name="Kobayashi T."/>
            <person name="Uehara T."/>
        </authorList>
    </citation>
    <scope>NUCLEOTIDE SEQUENCE [LARGE SCALE GENOMIC DNA]</scope>
    <source>
        <strain evidence="12 13">Japan</strain>
    </source>
</reference>
<dbReference type="InterPro" id="IPR001320">
    <property type="entry name" value="Iontro_rcpt_C"/>
</dbReference>
<name>A0ABN7B074_9HEMI</name>
<dbReference type="Gene3D" id="1.10.287.70">
    <property type="match status" value="1"/>
</dbReference>
<comment type="subcellular location">
    <subcellularLocation>
        <location evidence="1">Cell membrane</location>
        <topology evidence="1">Multi-pass membrane protein</topology>
    </subcellularLocation>
</comment>
<feature type="domain" description="Ionotropic glutamate receptor C-terminal" evidence="11">
    <location>
        <begin position="182"/>
        <end position="451"/>
    </location>
</feature>
<keyword evidence="5 9" id="KW-1133">Transmembrane helix</keyword>
<keyword evidence="10" id="KW-0732">Signal</keyword>
<gene>
    <name evidence="12" type="ORF">NTJ_10442</name>
</gene>
<feature type="transmembrane region" description="Helical" evidence="9">
    <location>
        <begin position="213"/>
        <end position="232"/>
    </location>
</feature>
<evidence type="ECO:0000256" key="10">
    <source>
        <dbReference type="SAM" id="SignalP"/>
    </source>
</evidence>
<evidence type="ECO:0000313" key="12">
    <source>
        <dbReference type="EMBL" id="BES97628.1"/>
    </source>
</evidence>
<protein>
    <recommendedName>
        <fullName evidence="11">Ionotropic glutamate receptor C-terminal domain-containing protein</fullName>
    </recommendedName>
</protein>
<evidence type="ECO:0000256" key="1">
    <source>
        <dbReference type="ARBA" id="ARBA00004651"/>
    </source>
</evidence>
<keyword evidence="7" id="KW-0675">Receptor</keyword>
<proteinExistence type="inferred from homology"/>
<keyword evidence="8" id="KW-0325">Glycoprotein</keyword>
<evidence type="ECO:0000256" key="3">
    <source>
        <dbReference type="ARBA" id="ARBA00022475"/>
    </source>
</evidence>
<comment type="similarity">
    <text evidence="2">Belongs to the glutamate-gated ion channel (TC 1.A.10.1) family.</text>
</comment>